<gene>
    <name evidence="1" type="ORF">RBSH_00971</name>
</gene>
<dbReference type="EMBL" id="AMCW01000022">
    <property type="protein sequence ID" value="EKK03522.1"/>
    <property type="molecule type" value="Genomic_DNA"/>
</dbReference>
<protein>
    <submittedName>
        <fullName evidence="1">Uncharacterized protein</fullName>
    </submittedName>
</protein>
<proteinExistence type="predicted"/>
<dbReference type="AlphaFoldDB" id="K5D9V0"/>
<name>K5D9V0_RHOBT</name>
<sequence length="108" mass="11541">MIGTKPLASRDRMLASQKVFCFIASQKRQSSDVMKISIGRPERRAAAHPESKSSCHIGVSAETSSVALGRATFDADKLETTLPMMGISALAVDETSPMNAVIAAIRHP</sequence>
<organism evidence="1 2">
    <name type="scientific">Rhodopirellula baltica SH28</name>
    <dbReference type="NCBI Taxonomy" id="993517"/>
    <lineage>
        <taxon>Bacteria</taxon>
        <taxon>Pseudomonadati</taxon>
        <taxon>Planctomycetota</taxon>
        <taxon>Planctomycetia</taxon>
        <taxon>Pirellulales</taxon>
        <taxon>Pirellulaceae</taxon>
        <taxon>Rhodopirellula</taxon>
    </lineage>
</organism>
<dbReference type="PATRIC" id="fig|993517.3.peg.1059"/>
<evidence type="ECO:0000313" key="1">
    <source>
        <dbReference type="EMBL" id="EKK03522.1"/>
    </source>
</evidence>
<reference evidence="1 2" key="1">
    <citation type="journal article" date="2013" name="Mar. Genomics">
        <title>Expression of sulfatases in Rhodopirellula baltica and the diversity of sulfatases in the genus Rhodopirellula.</title>
        <authorList>
            <person name="Wegner C.E."/>
            <person name="Richter-Heitmann T."/>
            <person name="Klindworth A."/>
            <person name="Klockow C."/>
            <person name="Richter M."/>
            <person name="Achstetter T."/>
            <person name="Glockner F.O."/>
            <person name="Harder J."/>
        </authorList>
    </citation>
    <scope>NUCLEOTIDE SEQUENCE [LARGE SCALE GENOMIC DNA]</scope>
    <source>
        <strain evidence="1 2">SH28</strain>
    </source>
</reference>
<comment type="caution">
    <text evidence="1">The sequence shown here is derived from an EMBL/GenBank/DDBJ whole genome shotgun (WGS) entry which is preliminary data.</text>
</comment>
<dbReference type="Proteomes" id="UP000007993">
    <property type="component" value="Unassembled WGS sequence"/>
</dbReference>
<evidence type="ECO:0000313" key="2">
    <source>
        <dbReference type="Proteomes" id="UP000007993"/>
    </source>
</evidence>
<accession>K5D9V0</accession>